<accession>A0A4P2VJ66</accession>
<dbReference type="KEGG" id="sbf:JCM31447_16760"/>
<gene>
    <name evidence="1" type="ORF">JCM31447_16760</name>
</gene>
<dbReference type="Proteomes" id="UP000291236">
    <property type="component" value="Chromosome"/>
</dbReference>
<evidence type="ECO:0000313" key="2">
    <source>
        <dbReference type="Proteomes" id="UP000291236"/>
    </source>
</evidence>
<dbReference type="EMBL" id="AP019368">
    <property type="protein sequence ID" value="BBH53233.1"/>
    <property type="molecule type" value="Genomic_DNA"/>
</dbReference>
<evidence type="ECO:0000313" key="1">
    <source>
        <dbReference type="EMBL" id="BBH53233.1"/>
    </source>
</evidence>
<dbReference type="OrthoDB" id="5295105at2"/>
<proteinExistence type="predicted"/>
<name>A0A4P2VJ66_FLUSA</name>
<dbReference type="PROSITE" id="PS51257">
    <property type="entry name" value="PROKAR_LIPOPROTEIN"/>
    <property type="match status" value="1"/>
</dbReference>
<organism evidence="1 2">
    <name type="scientific">Fluviispira sanaruensis</name>
    <dbReference type="NCBI Taxonomy" id="2493639"/>
    <lineage>
        <taxon>Bacteria</taxon>
        <taxon>Pseudomonadati</taxon>
        <taxon>Bdellovibrionota</taxon>
        <taxon>Oligoflexia</taxon>
        <taxon>Silvanigrellales</taxon>
        <taxon>Silvanigrellaceae</taxon>
        <taxon>Fluviispira</taxon>
    </lineage>
</organism>
<reference evidence="1 2" key="1">
    <citation type="submission" date="2018-12" db="EMBL/GenBank/DDBJ databases">
        <title>Rubrispira sanarue gen. nov., sp., nov., a member of the order Silvanigrellales, isolated from a brackish lake in Hamamatsu Japan.</title>
        <authorList>
            <person name="Maejima Y."/>
            <person name="Iino T."/>
            <person name="Muraguchi Y."/>
            <person name="Fukuda K."/>
            <person name="Nojiri H."/>
            <person name="Ohkuma M."/>
            <person name="Moriuchi R."/>
            <person name="Dohra H."/>
            <person name="Kimbara K."/>
            <person name="Shintani M."/>
        </authorList>
    </citation>
    <scope>NUCLEOTIDE SEQUENCE [LARGE SCALE GENOMIC DNA]</scope>
    <source>
        <strain evidence="1 2">RF1110005</strain>
    </source>
</reference>
<keyword evidence="2" id="KW-1185">Reference proteome</keyword>
<protein>
    <submittedName>
        <fullName evidence="1">Uncharacterized protein</fullName>
    </submittedName>
</protein>
<sequence length="188" mass="21959">MCIRYHPSLAKFLTYMLLSFFISCQSTKNQVNTGRNNFIQPIFIPLKRTWFEYYDLEKWRFVVQEVEYIDGKKLRSLAAIWYMDFMPVEIVVLDNPNPSESLPFTFNKADRVAFRNTDVYLPFSSVAKAEDFIDLLPTCGGGEFRAIARIVNNMQYVGVPKEDFEIVESPKRPWFVLGNVICLKIIKN</sequence>
<dbReference type="AlphaFoldDB" id="A0A4P2VJ66"/>